<gene>
    <name evidence="3" type="ORF">R1sor_011171</name>
</gene>
<evidence type="ECO:0000256" key="1">
    <source>
        <dbReference type="SAM" id="Coils"/>
    </source>
</evidence>
<evidence type="ECO:0000313" key="3">
    <source>
        <dbReference type="EMBL" id="KAL3697095.1"/>
    </source>
</evidence>
<dbReference type="Proteomes" id="UP001633002">
    <property type="component" value="Unassembled WGS sequence"/>
</dbReference>
<keyword evidence="1" id="KW-0175">Coiled coil</keyword>
<name>A0ABD3I035_9MARC</name>
<sequence>MGNQLLAKFREEISSQVPVSQSITPSGTTVGGSRTKTPIFGRSAPETTTHAPPTRRIRLDWDLDLLSLPQEQNNDVNAKVRDKFSAWGRNKRQYLNKNIRSVSSGTKIGEELLKICNEELQSELQKLNQQESMEKLREAQRKKEERNHVYKHHFGAGGRRLFKEEFVSIAA</sequence>
<comment type="caution">
    <text evidence="3">The sequence shown here is derived from an EMBL/GenBank/DDBJ whole genome shotgun (WGS) entry which is preliminary data.</text>
</comment>
<feature type="coiled-coil region" evidence="1">
    <location>
        <begin position="110"/>
        <end position="146"/>
    </location>
</feature>
<keyword evidence="4" id="KW-1185">Reference proteome</keyword>
<dbReference type="EMBL" id="JBJQOH010000002">
    <property type="protein sequence ID" value="KAL3697095.1"/>
    <property type="molecule type" value="Genomic_DNA"/>
</dbReference>
<feature type="region of interest" description="Disordered" evidence="2">
    <location>
        <begin position="17"/>
        <end position="51"/>
    </location>
</feature>
<feature type="compositionally biased region" description="Polar residues" evidence="2">
    <location>
        <begin position="17"/>
        <end position="36"/>
    </location>
</feature>
<protein>
    <submittedName>
        <fullName evidence="3">Uncharacterized protein</fullName>
    </submittedName>
</protein>
<evidence type="ECO:0000256" key="2">
    <source>
        <dbReference type="SAM" id="MobiDB-lite"/>
    </source>
</evidence>
<accession>A0ABD3I035</accession>
<organism evidence="3 4">
    <name type="scientific">Riccia sorocarpa</name>
    <dbReference type="NCBI Taxonomy" id="122646"/>
    <lineage>
        <taxon>Eukaryota</taxon>
        <taxon>Viridiplantae</taxon>
        <taxon>Streptophyta</taxon>
        <taxon>Embryophyta</taxon>
        <taxon>Marchantiophyta</taxon>
        <taxon>Marchantiopsida</taxon>
        <taxon>Marchantiidae</taxon>
        <taxon>Marchantiales</taxon>
        <taxon>Ricciaceae</taxon>
        <taxon>Riccia</taxon>
    </lineage>
</organism>
<reference evidence="3 4" key="1">
    <citation type="submission" date="2024-09" db="EMBL/GenBank/DDBJ databases">
        <title>Chromosome-scale assembly of Riccia sorocarpa.</title>
        <authorList>
            <person name="Paukszto L."/>
        </authorList>
    </citation>
    <scope>NUCLEOTIDE SEQUENCE [LARGE SCALE GENOMIC DNA]</scope>
    <source>
        <strain evidence="3">LP-2024</strain>
        <tissue evidence="3">Aerial parts of the thallus</tissue>
    </source>
</reference>
<proteinExistence type="predicted"/>
<evidence type="ECO:0000313" key="4">
    <source>
        <dbReference type="Proteomes" id="UP001633002"/>
    </source>
</evidence>
<dbReference type="AlphaFoldDB" id="A0ABD3I035"/>